<organism evidence="1 2">
    <name type="scientific">Advenella kashmirensis</name>
    <dbReference type="NCBI Taxonomy" id="310575"/>
    <lineage>
        <taxon>Bacteria</taxon>
        <taxon>Pseudomonadati</taxon>
        <taxon>Pseudomonadota</taxon>
        <taxon>Betaproteobacteria</taxon>
        <taxon>Burkholderiales</taxon>
        <taxon>Alcaligenaceae</taxon>
    </lineage>
</organism>
<proteinExistence type="predicted"/>
<accession>A0A356LKY7</accession>
<sequence>MPIAVYLSWTAYCKVPFAETDCLLRYSATIALAAGLSQGRSLSPICGEPPVARNGTRYTFVPFAGRAARFVSRSSLP</sequence>
<dbReference type="Proteomes" id="UP000264036">
    <property type="component" value="Unassembled WGS sequence"/>
</dbReference>
<reference evidence="1 2" key="1">
    <citation type="journal article" date="2018" name="Nat. Biotechnol.">
        <title>A standardized bacterial taxonomy based on genome phylogeny substantially revises the tree of life.</title>
        <authorList>
            <person name="Parks D.H."/>
            <person name="Chuvochina M."/>
            <person name="Waite D.W."/>
            <person name="Rinke C."/>
            <person name="Skarshewski A."/>
            <person name="Chaumeil P.A."/>
            <person name="Hugenholtz P."/>
        </authorList>
    </citation>
    <scope>NUCLEOTIDE SEQUENCE [LARGE SCALE GENOMIC DNA]</scope>
    <source>
        <strain evidence="1">UBA10707</strain>
    </source>
</reference>
<comment type="caution">
    <text evidence="1">The sequence shown here is derived from an EMBL/GenBank/DDBJ whole genome shotgun (WGS) entry which is preliminary data.</text>
</comment>
<dbReference type="EMBL" id="DOEK01000036">
    <property type="protein sequence ID" value="HBP31241.1"/>
    <property type="molecule type" value="Genomic_DNA"/>
</dbReference>
<name>A0A356LKY7_9BURK</name>
<evidence type="ECO:0000313" key="1">
    <source>
        <dbReference type="EMBL" id="HBP31241.1"/>
    </source>
</evidence>
<evidence type="ECO:0000313" key="2">
    <source>
        <dbReference type="Proteomes" id="UP000264036"/>
    </source>
</evidence>
<gene>
    <name evidence="1" type="ORF">DD666_17770</name>
</gene>
<protein>
    <submittedName>
        <fullName evidence="1">Uncharacterized protein</fullName>
    </submittedName>
</protein>
<dbReference type="AlphaFoldDB" id="A0A356LKY7"/>